<feature type="transmembrane region" description="Helical" evidence="1">
    <location>
        <begin position="244"/>
        <end position="263"/>
    </location>
</feature>
<gene>
    <name evidence="2" type="ORF">FE810_03095</name>
</gene>
<feature type="transmembrane region" description="Helical" evidence="1">
    <location>
        <begin position="92"/>
        <end position="110"/>
    </location>
</feature>
<organism evidence="2 3">
    <name type="scientific">Thalassotalea litorea</name>
    <dbReference type="NCBI Taxonomy" id="2020715"/>
    <lineage>
        <taxon>Bacteria</taxon>
        <taxon>Pseudomonadati</taxon>
        <taxon>Pseudomonadota</taxon>
        <taxon>Gammaproteobacteria</taxon>
        <taxon>Alteromonadales</taxon>
        <taxon>Colwelliaceae</taxon>
        <taxon>Thalassotalea</taxon>
    </lineage>
</organism>
<dbReference type="OrthoDB" id="6401610at2"/>
<feature type="transmembrane region" description="Helical" evidence="1">
    <location>
        <begin position="139"/>
        <end position="161"/>
    </location>
</feature>
<evidence type="ECO:0000313" key="2">
    <source>
        <dbReference type="EMBL" id="TLU67285.1"/>
    </source>
</evidence>
<comment type="caution">
    <text evidence="2">The sequence shown here is derived from an EMBL/GenBank/DDBJ whole genome shotgun (WGS) entry which is preliminary data.</text>
</comment>
<protein>
    <recommendedName>
        <fullName evidence="4">Type II secretion system protein GspF domain-containing protein</fullName>
    </recommendedName>
</protein>
<sequence length="277" mass="32118">MSWSKFKFNCRILTTQLKHGKSRVQALETIEDAKSNFPFNKSKIAALPTFLFSRMLDLEDDKKLAYSAKLYSQLDFHSSTFDANQRKRYRNFQIYLTWLFIVFVLVGGIYRHHVLPNFEAVYAELEISVSASLMTMDSIWLSGIFLLASALLITFILNHFIKKVDNYIIKPNKSRLFRIIVPGKIRRQIDAIHQLIMAPLASNGTPITQSINWLEANQLNVAEEINAMILEQKNILENDIEKRMGWYIALVFLLIIFLIYELVNVMYLPIFQLGATI</sequence>
<accession>A0A5R9IP07</accession>
<evidence type="ECO:0000256" key="1">
    <source>
        <dbReference type="SAM" id="Phobius"/>
    </source>
</evidence>
<evidence type="ECO:0008006" key="4">
    <source>
        <dbReference type="Google" id="ProtNLM"/>
    </source>
</evidence>
<evidence type="ECO:0000313" key="3">
    <source>
        <dbReference type="Proteomes" id="UP000307790"/>
    </source>
</evidence>
<keyword evidence="1" id="KW-1133">Transmembrane helix</keyword>
<dbReference type="EMBL" id="VCBC01000003">
    <property type="protein sequence ID" value="TLU67285.1"/>
    <property type="molecule type" value="Genomic_DNA"/>
</dbReference>
<keyword evidence="1" id="KW-0812">Transmembrane</keyword>
<dbReference type="AlphaFoldDB" id="A0A5R9IP07"/>
<dbReference type="Proteomes" id="UP000307790">
    <property type="component" value="Unassembled WGS sequence"/>
</dbReference>
<reference evidence="2 3" key="1">
    <citation type="submission" date="2019-05" db="EMBL/GenBank/DDBJ databases">
        <title>Genome sequences of Thalassotalea litorea 1K03283.</title>
        <authorList>
            <person name="Zhang D."/>
        </authorList>
    </citation>
    <scope>NUCLEOTIDE SEQUENCE [LARGE SCALE GENOMIC DNA]</scope>
    <source>
        <strain evidence="2 3">MCCC 1K03283</strain>
    </source>
</reference>
<keyword evidence="1" id="KW-0472">Membrane</keyword>
<name>A0A5R9IP07_9GAMM</name>
<keyword evidence="3" id="KW-1185">Reference proteome</keyword>
<proteinExistence type="predicted"/>